<name>A0A375IX68_9BURK</name>
<proteinExistence type="predicted"/>
<feature type="region of interest" description="Disordered" evidence="1">
    <location>
        <begin position="45"/>
        <end position="77"/>
    </location>
</feature>
<dbReference type="AlphaFoldDB" id="A0A375IX68"/>
<reference evidence="2 3" key="1">
    <citation type="submission" date="2018-01" db="EMBL/GenBank/DDBJ databases">
        <authorList>
            <person name="Gaut B.S."/>
            <person name="Morton B.R."/>
            <person name="Clegg M.T."/>
            <person name="Duvall M.R."/>
        </authorList>
    </citation>
    <scope>NUCLEOTIDE SEQUENCE [LARGE SCALE GENOMIC DNA]</scope>
    <source>
        <strain evidence="2">Cupriavidus taiwanensis cmp 52</strain>
    </source>
</reference>
<protein>
    <submittedName>
        <fullName evidence="2">Uncharacterized protein</fullName>
    </submittedName>
</protein>
<gene>
    <name evidence="2" type="ORF">CBM2634_A170257</name>
</gene>
<organism evidence="2 3">
    <name type="scientific">Cupriavidus taiwanensis</name>
    <dbReference type="NCBI Taxonomy" id="164546"/>
    <lineage>
        <taxon>Bacteria</taxon>
        <taxon>Pseudomonadati</taxon>
        <taxon>Pseudomonadota</taxon>
        <taxon>Betaproteobacteria</taxon>
        <taxon>Burkholderiales</taxon>
        <taxon>Burkholderiaceae</taxon>
        <taxon>Cupriavidus</taxon>
    </lineage>
</organism>
<dbReference type="Proteomes" id="UP000256805">
    <property type="component" value="Unassembled WGS sequence"/>
</dbReference>
<evidence type="ECO:0000313" key="3">
    <source>
        <dbReference type="Proteomes" id="UP000256805"/>
    </source>
</evidence>
<sequence length="77" mass="8380">MRRSRLPELPAPGVLGAARVARFNTAHRFIAPIIAASRLCALPSQARPHGNQRRPRPHLCPYPSRPGQAGPAERGRA</sequence>
<dbReference type="EMBL" id="OVTA01000009">
    <property type="protein sequence ID" value="SPR97527.1"/>
    <property type="molecule type" value="Genomic_DNA"/>
</dbReference>
<accession>A0A375IX68</accession>
<evidence type="ECO:0000256" key="1">
    <source>
        <dbReference type="SAM" id="MobiDB-lite"/>
    </source>
</evidence>
<evidence type="ECO:0000313" key="2">
    <source>
        <dbReference type="EMBL" id="SPR97527.1"/>
    </source>
</evidence>